<dbReference type="RefSeq" id="WP_314035891.1">
    <property type="nucleotide sequence ID" value="NZ_JASJOR010000033.1"/>
</dbReference>
<name>A0ABT7CU06_9BACT</name>
<accession>A0ABT7CU06</accession>
<evidence type="ECO:0000313" key="1">
    <source>
        <dbReference type="EMBL" id="MDJ1497213.1"/>
    </source>
</evidence>
<comment type="caution">
    <text evidence="1">The sequence shown here is derived from an EMBL/GenBank/DDBJ whole genome shotgun (WGS) entry which is preliminary data.</text>
</comment>
<dbReference type="EMBL" id="JASJOT010000030">
    <property type="protein sequence ID" value="MDJ1497213.1"/>
    <property type="molecule type" value="Genomic_DNA"/>
</dbReference>
<keyword evidence="2" id="KW-1185">Reference proteome</keyword>
<gene>
    <name evidence="1" type="ORF">QNI19_30020</name>
</gene>
<sequence>MKLTKRHVKFTSDWFSYWVFCYSKSLYCGMLTRRSFVYTFALFIFSVRGIMGQPGPVHFLTIKQFCDSKGEIIFFFAIPNEKGYKNVNHSILSTKGYSLKAYRLMRKQSKSAIIHDVERKKIKKHILYGRQNDIWFDILKQYKEYMRSDTVLARKFANYSKLATYLETRAYQHARDTVLKIQAPDNLKTCSTINDLYTFLLSEELQSLNFVYGRSLFTLLLEFKNSHTKEVMYLLIKDIYRNEIDEVCFQPGYYVINARKISKENITPTDWQKIRVREDMKGISEKRMTKRYMRYLY</sequence>
<reference evidence="1 2" key="1">
    <citation type="submission" date="2023-05" db="EMBL/GenBank/DDBJ databases">
        <authorList>
            <person name="Zhang X."/>
        </authorList>
    </citation>
    <scope>NUCLEOTIDE SEQUENCE [LARGE SCALE GENOMIC DNA]</scope>
    <source>
        <strain evidence="1 2">DM2B3-1</strain>
    </source>
</reference>
<organism evidence="1 2">
    <name type="scientific">Xanthocytophaga flava</name>
    <dbReference type="NCBI Taxonomy" id="3048013"/>
    <lineage>
        <taxon>Bacteria</taxon>
        <taxon>Pseudomonadati</taxon>
        <taxon>Bacteroidota</taxon>
        <taxon>Cytophagia</taxon>
        <taxon>Cytophagales</taxon>
        <taxon>Rhodocytophagaceae</taxon>
        <taxon>Xanthocytophaga</taxon>
    </lineage>
</organism>
<protein>
    <submittedName>
        <fullName evidence="1">Uncharacterized protein</fullName>
    </submittedName>
</protein>
<evidence type="ECO:0000313" key="2">
    <source>
        <dbReference type="Proteomes" id="UP001228581"/>
    </source>
</evidence>
<dbReference type="Proteomes" id="UP001228581">
    <property type="component" value="Unassembled WGS sequence"/>
</dbReference>
<proteinExistence type="predicted"/>